<organism evidence="1 2">
    <name type="scientific">Streptomyces solicathayae</name>
    <dbReference type="NCBI Taxonomy" id="3081768"/>
    <lineage>
        <taxon>Bacteria</taxon>
        <taxon>Bacillati</taxon>
        <taxon>Actinomycetota</taxon>
        <taxon>Actinomycetes</taxon>
        <taxon>Kitasatosporales</taxon>
        <taxon>Streptomycetaceae</taxon>
        <taxon>Streptomyces</taxon>
    </lineage>
</organism>
<gene>
    <name evidence="1" type="ORF">R2D22_01095</name>
</gene>
<reference evidence="1 2" key="1">
    <citation type="submission" date="2023-10" db="EMBL/GenBank/DDBJ databases">
        <title>The genome sequence of Streptomyces sp. HUAS YS2.</title>
        <authorList>
            <person name="Mo P."/>
        </authorList>
    </citation>
    <scope>NUCLEOTIDE SEQUENCE [LARGE SCALE GENOMIC DNA]</scope>
    <source>
        <strain evidence="1 2">HUAS YS2</strain>
    </source>
</reference>
<dbReference type="EMBL" id="CP137573">
    <property type="protein sequence ID" value="WOX20061.1"/>
    <property type="molecule type" value="Genomic_DNA"/>
</dbReference>
<dbReference type="Proteomes" id="UP001301731">
    <property type="component" value="Chromosome"/>
</dbReference>
<dbReference type="RefSeq" id="WP_318100238.1">
    <property type="nucleotide sequence ID" value="NZ_CP137573.1"/>
</dbReference>
<evidence type="ECO:0000313" key="2">
    <source>
        <dbReference type="Proteomes" id="UP001301731"/>
    </source>
</evidence>
<accession>A0ABZ0LLK7</accession>
<sequence length="91" mass="9739">MPPPQQGRGRARIAFSDSAAKQLEAITSEAAVHALDRALVVISVDPEAGTPIPGGASAPQLRQYADEVEHVRVLYFVTTLRTVVVVAYIEV</sequence>
<proteinExistence type="predicted"/>
<name>A0ABZ0LLK7_9ACTN</name>
<keyword evidence="2" id="KW-1185">Reference proteome</keyword>
<evidence type="ECO:0000313" key="1">
    <source>
        <dbReference type="EMBL" id="WOX20061.1"/>
    </source>
</evidence>
<protein>
    <submittedName>
        <fullName evidence="1">Uncharacterized protein</fullName>
    </submittedName>
</protein>